<organism evidence="7 8">
    <name type="scientific">Luteimonas salinisoli</name>
    <dbReference type="NCBI Taxonomy" id="2752307"/>
    <lineage>
        <taxon>Bacteria</taxon>
        <taxon>Pseudomonadati</taxon>
        <taxon>Pseudomonadota</taxon>
        <taxon>Gammaproteobacteria</taxon>
        <taxon>Lysobacterales</taxon>
        <taxon>Lysobacteraceae</taxon>
        <taxon>Luteimonas</taxon>
    </lineage>
</organism>
<dbReference type="GO" id="GO:0043709">
    <property type="term" value="P:cell adhesion involved in single-species biofilm formation"/>
    <property type="evidence" value="ECO:0007669"/>
    <property type="project" value="TreeGrafter"/>
</dbReference>
<dbReference type="Gene3D" id="3.30.70.270">
    <property type="match status" value="1"/>
</dbReference>
<name>A0A853JEF3_9GAMM</name>
<dbReference type="PANTHER" id="PTHR45138">
    <property type="entry name" value="REGULATORY COMPONENTS OF SENSORY TRANSDUCTION SYSTEM"/>
    <property type="match status" value="1"/>
</dbReference>
<feature type="transmembrane region" description="Helical" evidence="5">
    <location>
        <begin position="77"/>
        <end position="95"/>
    </location>
</feature>
<sequence length="377" mass="40410">MRPASLPADRQGDRRTGAPTDDTDRPQSTRGGGVRPGATGARASLHRRIYPFRVAGMALGGVPMATVLYLQGAPAGTWLFLVSTALLWPQLAWLAASRSADPYRAETRNLLVDSALAGCWVPLMHFNLLPSTLILTLTTVDKISTGIRGLWLRSLPGMLLAMAATTLVTGGAFDPDTPMPVIIACLPVLLIHTISVSLGSYRLIRKVGLQNRELDRLHRTDTLTGLSGRSDWEQHAQRLLQGRAAGDDPACLLLIDIDDFKRVNDHHGHAAGDEVLRAIAATMSALLRPGDRAGRIGGDELVVLLPATPEAQGAAIAERLRGAVEALRLDEYPDLRPTISVGLARSSAGASSLRDWFNAADRALYRAKDAGRNRVAG</sequence>
<keyword evidence="5" id="KW-0812">Transmembrane</keyword>
<dbReference type="GO" id="GO:1902201">
    <property type="term" value="P:negative regulation of bacterial-type flagellum-dependent cell motility"/>
    <property type="evidence" value="ECO:0007669"/>
    <property type="project" value="TreeGrafter"/>
</dbReference>
<proteinExistence type="predicted"/>
<accession>A0A853JEF3</accession>
<feature type="transmembrane region" description="Helical" evidence="5">
    <location>
        <begin position="179"/>
        <end position="204"/>
    </location>
</feature>
<evidence type="ECO:0000256" key="4">
    <source>
        <dbReference type="SAM" id="MobiDB-lite"/>
    </source>
</evidence>
<comment type="catalytic activity">
    <reaction evidence="3">
        <text>2 GTP = 3',3'-c-di-GMP + 2 diphosphate</text>
        <dbReference type="Rhea" id="RHEA:24898"/>
        <dbReference type="ChEBI" id="CHEBI:33019"/>
        <dbReference type="ChEBI" id="CHEBI:37565"/>
        <dbReference type="ChEBI" id="CHEBI:58805"/>
        <dbReference type="EC" id="2.7.7.65"/>
    </reaction>
</comment>
<comment type="caution">
    <text evidence="7">The sequence shown here is derived from an EMBL/GenBank/DDBJ whole genome shotgun (WGS) entry which is preliminary data.</text>
</comment>
<dbReference type="InterPro" id="IPR029787">
    <property type="entry name" value="Nucleotide_cyclase"/>
</dbReference>
<protein>
    <recommendedName>
        <fullName evidence="2">diguanylate cyclase</fullName>
        <ecNumber evidence="2">2.7.7.65</ecNumber>
    </recommendedName>
</protein>
<evidence type="ECO:0000256" key="3">
    <source>
        <dbReference type="ARBA" id="ARBA00034247"/>
    </source>
</evidence>
<dbReference type="InterPro" id="IPR043128">
    <property type="entry name" value="Rev_trsase/Diguanyl_cyclase"/>
</dbReference>
<dbReference type="FunFam" id="3.30.70.270:FF:000001">
    <property type="entry name" value="Diguanylate cyclase domain protein"/>
    <property type="match status" value="1"/>
</dbReference>
<gene>
    <name evidence="7" type="ORF">H0E84_12160</name>
</gene>
<keyword evidence="8" id="KW-1185">Reference proteome</keyword>
<evidence type="ECO:0000313" key="8">
    <source>
        <dbReference type="Proteomes" id="UP000578091"/>
    </source>
</evidence>
<keyword evidence="5" id="KW-1133">Transmembrane helix</keyword>
<dbReference type="SMART" id="SM00267">
    <property type="entry name" value="GGDEF"/>
    <property type="match status" value="1"/>
</dbReference>
<dbReference type="EMBL" id="JACCKA010000072">
    <property type="protein sequence ID" value="NZA27134.1"/>
    <property type="molecule type" value="Genomic_DNA"/>
</dbReference>
<dbReference type="GO" id="GO:0052621">
    <property type="term" value="F:diguanylate cyclase activity"/>
    <property type="evidence" value="ECO:0007669"/>
    <property type="project" value="UniProtKB-EC"/>
</dbReference>
<dbReference type="PROSITE" id="PS50887">
    <property type="entry name" value="GGDEF"/>
    <property type="match status" value="1"/>
</dbReference>
<dbReference type="InterPro" id="IPR000160">
    <property type="entry name" value="GGDEF_dom"/>
</dbReference>
<dbReference type="Pfam" id="PF00990">
    <property type="entry name" value="GGDEF"/>
    <property type="match status" value="1"/>
</dbReference>
<dbReference type="EC" id="2.7.7.65" evidence="2"/>
<feature type="transmembrane region" description="Helical" evidence="5">
    <location>
        <begin position="50"/>
        <end position="70"/>
    </location>
</feature>
<evidence type="ECO:0000256" key="2">
    <source>
        <dbReference type="ARBA" id="ARBA00012528"/>
    </source>
</evidence>
<feature type="region of interest" description="Disordered" evidence="4">
    <location>
        <begin position="1"/>
        <end position="39"/>
    </location>
</feature>
<dbReference type="AlphaFoldDB" id="A0A853JEF3"/>
<dbReference type="InterPro" id="IPR050469">
    <property type="entry name" value="Diguanylate_Cyclase"/>
</dbReference>
<dbReference type="Proteomes" id="UP000578091">
    <property type="component" value="Unassembled WGS sequence"/>
</dbReference>
<evidence type="ECO:0000313" key="7">
    <source>
        <dbReference type="EMBL" id="NZA27134.1"/>
    </source>
</evidence>
<dbReference type="SUPFAM" id="SSF55073">
    <property type="entry name" value="Nucleotide cyclase"/>
    <property type="match status" value="1"/>
</dbReference>
<feature type="compositionally biased region" description="Basic and acidic residues" evidence="4">
    <location>
        <begin position="10"/>
        <end position="27"/>
    </location>
</feature>
<dbReference type="PANTHER" id="PTHR45138:SF9">
    <property type="entry name" value="DIGUANYLATE CYCLASE DGCM-RELATED"/>
    <property type="match status" value="1"/>
</dbReference>
<comment type="cofactor">
    <cofactor evidence="1">
        <name>Mg(2+)</name>
        <dbReference type="ChEBI" id="CHEBI:18420"/>
    </cofactor>
</comment>
<feature type="domain" description="GGDEF" evidence="6">
    <location>
        <begin position="248"/>
        <end position="377"/>
    </location>
</feature>
<evidence type="ECO:0000256" key="5">
    <source>
        <dbReference type="SAM" id="Phobius"/>
    </source>
</evidence>
<dbReference type="Pfam" id="PF05230">
    <property type="entry name" value="MASE2"/>
    <property type="match status" value="1"/>
</dbReference>
<dbReference type="InterPro" id="IPR007894">
    <property type="entry name" value="MASE2"/>
</dbReference>
<evidence type="ECO:0000256" key="1">
    <source>
        <dbReference type="ARBA" id="ARBA00001946"/>
    </source>
</evidence>
<dbReference type="GO" id="GO:0005886">
    <property type="term" value="C:plasma membrane"/>
    <property type="evidence" value="ECO:0007669"/>
    <property type="project" value="TreeGrafter"/>
</dbReference>
<dbReference type="NCBIfam" id="TIGR00254">
    <property type="entry name" value="GGDEF"/>
    <property type="match status" value="1"/>
</dbReference>
<evidence type="ECO:0000259" key="6">
    <source>
        <dbReference type="PROSITE" id="PS50887"/>
    </source>
</evidence>
<feature type="transmembrane region" description="Helical" evidence="5">
    <location>
        <begin position="150"/>
        <end position="173"/>
    </location>
</feature>
<reference evidence="7 8" key="1">
    <citation type="submission" date="2020-07" db="EMBL/GenBank/DDBJ databases">
        <title>Luteimonas sp. SJ-92.</title>
        <authorList>
            <person name="Huang X.-X."/>
            <person name="Xu L."/>
            <person name="Sun J.-Q."/>
        </authorList>
    </citation>
    <scope>NUCLEOTIDE SEQUENCE [LARGE SCALE GENOMIC DNA]</scope>
    <source>
        <strain evidence="7 8">SJ-92</strain>
    </source>
</reference>
<keyword evidence="5" id="KW-0472">Membrane</keyword>
<dbReference type="CDD" id="cd01949">
    <property type="entry name" value="GGDEF"/>
    <property type="match status" value="1"/>
</dbReference>